<keyword evidence="6 8" id="KW-0539">Nucleus</keyword>
<name>A0A2R6PXK8_ACTCC</name>
<evidence type="ECO:0000256" key="5">
    <source>
        <dbReference type="ARBA" id="ARBA00023163"/>
    </source>
</evidence>
<dbReference type="Gene3D" id="1.10.10.60">
    <property type="entry name" value="Homeodomain-like"/>
    <property type="match status" value="1"/>
</dbReference>
<evidence type="ECO:0000256" key="10">
    <source>
        <dbReference type="RuleBase" id="RU369038"/>
    </source>
</evidence>
<dbReference type="AlphaFoldDB" id="A0A2R6PXK8"/>
<dbReference type="GO" id="GO:0045893">
    <property type="term" value="P:positive regulation of DNA-templated transcription"/>
    <property type="evidence" value="ECO:0007669"/>
    <property type="project" value="TreeGrafter"/>
</dbReference>
<accession>A0A2R6PXK8</accession>
<feature type="DNA-binding region" description="Homeobox" evidence="8">
    <location>
        <begin position="54"/>
        <end position="113"/>
    </location>
</feature>
<evidence type="ECO:0000313" key="14">
    <source>
        <dbReference type="EMBL" id="PSR98483.1"/>
    </source>
</evidence>
<evidence type="ECO:0000256" key="2">
    <source>
        <dbReference type="ARBA" id="ARBA00023015"/>
    </source>
</evidence>
<dbReference type="CDD" id="cd00086">
    <property type="entry name" value="homeodomain"/>
    <property type="match status" value="1"/>
</dbReference>
<reference evidence="14 15" key="1">
    <citation type="submission" date="2017-07" db="EMBL/GenBank/DDBJ databases">
        <title>An improved, manually edited Actinidia chinensis var. chinensis (kiwifruit) genome highlights the challenges associated with draft genomes and gene prediction in plants.</title>
        <authorList>
            <person name="Pilkington S."/>
            <person name="Crowhurst R."/>
            <person name="Hilario E."/>
            <person name="Nardozza S."/>
            <person name="Fraser L."/>
            <person name="Peng Y."/>
            <person name="Gunaseelan K."/>
            <person name="Simpson R."/>
            <person name="Tahir J."/>
            <person name="Deroles S."/>
            <person name="Templeton K."/>
            <person name="Luo Z."/>
            <person name="Davy M."/>
            <person name="Cheng C."/>
            <person name="Mcneilage M."/>
            <person name="Scaglione D."/>
            <person name="Liu Y."/>
            <person name="Zhang Q."/>
            <person name="Datson P."/>
            <person name="De Silva N."/>
            <person name="Gardiner S."/>
            <person name="Bassett H."/>
            <person name="Chagne D."/>
            <person name="Mccallum J."/>
            <person name="Dzierzon H."/>
            <person name="Deng C."/>
            <person name="Wang Y.-Y."/>
            <person name="Barron N."/>
            <person name="Manako K."/>
            <person name="Bowen J."/>
            <person name="Foster T."/>
            <person name="Erridge Z."/>
            <person name="Tiffin H."/>
            <person name="Waite C."/>
            <person name="Davies K."/>
            <person name="Grierson E."/>
            <person name="Laing W."/>
            <person name="Kirk R."/>
            <person name="Chen X."/>
            <person name="Wood M."/>
            <person name="Montefiori M."/>
            <person name="Brummell D."/>
            <person name="Schwinn K."/>
            <person name="Catanach A."/>
            <person name="Fullerton C."/>
            <person name="Li D."/>
            <person name="Meiyalaghan S."/>
            <person name="Nieuwenhuizen N."/>
            <person name="Read N."/>
            <person name="Prakash R."/>
            <person name="Hunter D."/>
            <person name="Zhang H."/>
            <person name="Mckenzie M."/>
            <person name="Knabel M."/>
            <person name="Harris A."/>
            <person name="Allan A."/>
            <person name="Chen A."/>
            <person name="Janssen B."/>
            <person name="Plunkett B."/>
            <person name="Dwamena C."/>
            <person name="Voogd C."/>
            <person name="Leif D."/>
            <person name="Lafferty D."/>
            <person name="Souleyre E."/>
            <person name="Varkonyi-Gasic E."/>
            <person name="Gambi F."/>
            <person name="Hanley J."/>
            <person name="Yao J.-L."/>
            <person name="Cheung J."/>
            <person name="David K."/>
            <person name="Warren B."/>
            <person name="Marsh K."/>
            <person name="Snowden K."/>
            <person name="Lin-Wang K."/>
            <person name="Brian L."/>
            <person name="Martinez-Sanchez M."/>
            <person name="Wang M."/>
            <person name="Ileperuma N."/>
            <person name="Macnee N."/>
            <person name="Campin R."/>
            <person name="Mcatee P."/>
            <person name="Drummond R."/>
            <person name="Espley R."/>
            <person name="Ireland H."/>
            <person name="Wu R."/>
            <person name="Atkinson R."/>
            <person name="Karunairetnam S."/>
            <person name="Bulley S."/>
            <person name="Chunkath S."/>
            <person name="Hanley Z."/>
            <person name="Storey R."/>
            <person name="Thrimawithana A."/>
            <person name="Thomson S."/>
            <person name="David C."/>
            <person name="Testolin R."/>
        </authorList>
    </citation>
    <scope>NUCLEOTIDE SEQUENCE [LARGE SCALE GENOMIC DNA]</scope>
    <source>
        <strain evidence="15">cv. Red5</strain>
        <tissue evidence="14">Young leaf</tissue>
    </source>
</reference>
<comment type="function">
    <text evidence="10">Transcription factor.</text>
</comment>
<keyword evidence="11" id="KW-0175">Coiled coil</keyword>
<feature type="region of interest" description="Disordered" evidence="12">
    <location>
        <begin position="36"/>
        <end position="56"/>
    </location>
</feature>
<dbReference type="Proteomes" id="UP000241394">
    <property type="component" value="Chromosome LG22"/>
</dbReference>
<dbReference type="Pfam" id="PF02183">
    <property type="entry name" value="HALZ"/>
    <property type="match status" value="1"/>
</dbReference>
<reference evidence="15" key="2">
    <citation type="journal article" date="2018" name="BMC Genomics">
        <title>A manually annotated Actinidia chinensis var. chinensis (kiwifruit) genome highlights the challenges associated with draft genomes and gene prediction in plants.</title>
        <authorList>
            <person name="Pilkington S.M."/>
            <person name="Crowhurst R."/>
            <person name="Hilario E."/>
            <person name="Nardozza S."/>
            <person name="Fraser L."/>
            <person name="Peng Y."/>
            <person name="Gunaseelan K."/>
            <person name="Simpson R."/>
            <person name="Tahir J."/>
            <person name="Deroles S.C."/>
            <person name="Templeton K."/>
            <person name="Luo Z."/>
            <person name="Davy M."/>
            <person name="Cheng C."/>
            <person name="McNeilage M."/>
            <person name="Scaglione D."/>
            <person name="Liu Y."/>
            <person name="Zhang Q."/>
            <person name="Datson P."/>
            <person name="De Silva N."/>
            <person name="Gardiner S.E."/>
            <person name="Bassett H."/>
            <person name="Chagne D."/>
            <person name="McCallum J."/>
            <person name="Dzierzon H."/>
            <person name="Deng C."/>
            <person name="Wang Y.Y."/>
            <person name="Barron L."/>
            <person name="Manako K."/>
            <person name="Bowen J."/>
            <person name="Foster T.M."/>
            <person name="Erridge Z.A."/>
            <person name="Tiffin H."/>
            <person name="Waite C.N."/>
            <person name="Davies K.M."/>
            <person name="Grierson E.P."/>
            <person name="Laing W.A."/>
            <person name="Kirk R."/>
            <person name="Chen X."/>
            <person name="Wood M."/>
            <person name="Montefiori M."/>
            <person name="Brummell D.A."/>
            <person name="Schwinn K.E."/>
            <person name="Catanach A."/>
            <person name="Fullerton C."/>
            <person name="Li D."/>
            <person name="Meiyalaghan S."/>
            <person name="Nieuwenhuizen N."/>
            <person name="Read N."/>
            <person name="Prakash R."/>
            <person name="Hunter D."/>
            <person name="Zhang H."/>
            <person name="McKenzie M."/>
            <person name="Knabel M."/>
            <person name="Harris A."/>
            <person name="Allan A.C."/>
            <person name="Gleave A."/>
            <person name="Chen A."/>
            <person name="Janssen B.J."/>
            <person name="Plunkett B."/>
            <person name="Ampomah-Dwamena C."/>
            <person name="Voogd C."/>
            <person name="Leif D."/>
            <person name="Lafferty D."/>
            <person name="Souleyre E.J.F."/>
            <person name="Varkonyi-Gasic E."/>
            <person name="Gambi F."/>
            <person name="Hanley J."/>
            <person name="Yao J.L."/>
            <person name="Cheung J."/>
            <person name="David K.M."/>
            <person name="Warren B."/>
            <person name="Marsh K."/>
            <person name="Snowden K.C."/>
            <person name="Lin-Wang K."/>
            <person name="Brian L."/>
            <person name="Martinez-Sanchez M."/>
            <person name="Wang M."/>
            <person name="Ileperuma N."/>
            <person name="Macnee N."/>
            <person name="Campin R."/>
            <person name="McAtee P."/>
            <person name="Drummond R.S.M."/>
            <person name="Espley R.V."/>
            <person name="Ireland H.S."/>
            <person name="Wu R."/>
            <person name="Atkinson R.G."/>
            <person name="Karunairetnam S."/>
            <person name="Bulley S."/>
            <person name="Chunkath S."/>
            <person name="Hanley Z."/>
            <person name="Storey R."/>
            <person name="Thrimawithana A.H."/>
            <person name="Thomson S."/>
            <person name="David C."/>
            <person name="Testolin R."/>
            <person name="Huang H."/>
            <person name="Hellens R.P."/>
            <person name="Schaffer R.J."/>
        </authorList>
    </citation>
    <scope>NUCLEOTIDE SEQUENCE [LARGE SCALE GENOMIC DNA]</scope>
    <source>
        <strain evidence="15">cv. Red5</strain>
    </source>
</reference>
<protein>
    <recommendedName>
        <fullName evidence="10">Homeobox-leucine zipper protein</fullName>
    </recommendedName>
    <alternativeName>
        <fullName evidence="10">HD-ZIP protein</fullName>
    </alternativeName>
    <alternativeName>
        <fullName evidence="10">Homeodomain transcription factor</fullName>
    </alternativeName>
</protein>
<sequence length="215" mass="24385">MDWNGNIRPAFVSWPESSLSILHNYNYEPHPGLEPKYPVVGPPPHTAATSSHSGERLKKRLTRGQLESLESSFQEEIKLEPDRKMRLARELGLAPRQVAVWFQNRRARWKAKQLELLYDALKREYDSVSREKLKLQEEVMTLKTMLKGQSKRNHASTEISGDETAESTSVENRSSGRLGGTSHQQMADGGYVFSVDDYNPVAVPPYWGTVLPSHP</sequence>
<keyword evidence="2 10" id="KW-0805">Transcription regulation</keyword>
<dbReference type="SUPFAM" id="SSF46689">
    <property type="entry name" value="Homeodomain-like"/>
    <property type="match status" value="1"/>
</dbReference>
<dbReference type="OMA" id="VERWAPV"/>
<comment type="caution">
    <text evidence="14">The sequence shown here is derived from an EMBL/GenBank/DDBJ whole genome shotgun (WGS) entry which is preliminary data.</text>
</comment>
<dbReference type="SMART" id="SM00389">
    <property type="entry name" value="HOX"/>
    <property type="match status" value="1"/>
</dbReference>
<dbReference type="PROSITE" id="PS00027">
    <property type="entry name" value="HOMEOBOX_1"/>
    <property type="match status" value="1"/>
</dbReference>
<dbReference type="Gramene" id="PSR98483">
    <property type="protein sequence ID" value="PSR98483"/>
    <property type="gene ID" value="CEY00_Acc16907"/>
</dbReference>
<dbReference type="GO" id="GO:0043565">
    <property type="term" value="F:sequence-specific DNA binding"/>
    <property type="evidence" value="ECO:0007669"/>
    <property type="project" value="InterPro"/>
</dbReference>
<feature type="domain" description="Homeobox" evidence="13">
    <location>
        <begin position="52"/>
        <end position="112"/>
    </location>
</feature>
<evidence type="ECO:0000259" key="13">
    <source>
        <dbReference type="PROSITE" id="PS50071"/>
    </source>
</evidence>
<dbReference type="GO" id="GO:0000981">
    <property type="term" value="F:DNA-binding transcription factor activity, RNA polymerase II-specific"/>
    <property type="evidence" value="ECO:0007669"/>
    <property type="project" value="UniProtKB-UniRule"/>
</dbReference>
<dbReference type="PANTHER" id="PTHR24326">
    <property type="entry name" value="HOMEOBOX-LEUCINE ZIPPER PROTEIN"/>
    <property type="match status" value="1"/>
</dbReference>
<dbReference type="InParanoid" id="A0A2R6PXK8"/>
<keyword evidence="5 10" id="KW-0804">Transcription</keyword>
<evidence type="ECO:0000256" key="8">
    <source>
        <dbReference type="PROSITE-ProRule" id="PRU00108"/>
    </source>
</evidence>
<keyword evidence="3 8" id="KW-0238">DNA-binding</keyword>
<dbReference type="InterPro" id="IPR045224">
    <property type="entry name" value="HDZip_class_I_plant"/>
</dbReference>
<dbReference type="InterPro" id="IPR001356">
    <property type="entry name" value="HD"/>
</dbReference>
<dbReference type="InterPro" id="IPR003106">
    <property type="entry name" value="Leu_zip_homeo"/>
</dbReference>
<evidence type="ECO:0000313" key="15">
    <source>
        <dbReference type="Proteomes" id="UP000241394"/>
    </source>
</evidence>
<dbReference type="PRINTS" id="PR00031">
    <property type="entry name" value="HTHREPRESSR"/>
</dbReference>
<evidence type="ECO:0000256" key="9">
    <source>
        <dbReference type="RuleBase" id="RU000682"/>
    </source>
</evidence>
<dbReference type="EMBL" id="NKQK01000022">
    <property type="protein sequence ID" value="PSR98483.1"/>
    <property type="molecule type" value="Genomic_DNA"/>
</dbReference>
<evidence type="ECO:0000256" key="6">
    <source>
        <dbReference type="ARBA" id="ARBA00023242"/>
    </source>
</evidence>
<feature type="coiled-coil region" evidence="11">
    <location>
        <begin position="104"/>
        <end position="138"/>
    </location>
</feature>
<comment type="similarity">
    <text evidence="7 10">Belongs to the HD-ZIP homeobox family. Class I subfamily.</text>
</comment>
<evidence type="ECO:0000256" key="7">
    <source>
        <dbReference type="ARBA" id="ARBA00025748"/>
    </source>
</evidence>
<dbReference type="PANTHER" id="PTHR24326:SF591">
    <property type="entry name" value="HOMEOBOX-LEUCINE ZIPPER PROTEIN ATHB-51-RELATED"/>
    <property type="match status" value="1"/>
</dbReference>
<feature type="region of interest" description="Disordered" evidence="12">
    <location>
        <begin position="146"/>
        <end position="184"/>
    </location>
</feature>
<dbReference type="OrthoDB" id="6159439at2759"/>
<keyword evidence="15" id="KW-1185">Reference proteome</keyword>
<keyword evidence="4 8" id="KW-0371">Homeobox</keyword>
<gene>
    <name evidence="14" type="ORF">CEY00_Acc16907</name>
</gene>
<dbReference type="PROSITE" id="PS50071">
    <property type="entry name" value="HOMEOBOX_2"/>
    <property type="match status" value="1"/>
</dbReference>
<dbReference type="Pfam" id="PF00046">
    <property type="entry name" value="Homeodomain"/>
    <property type="match status" value="1"/>
</dbReference>
<dbReference type="InterPro" id="IPR000047">
    <property type="entry name" value="HTH_motif"/>
</dbReference>
<dbReference type="InterPro" id="IPR009057">
    <property type="entry name" value="Homeodomain-like_sf"/>
</dbReference>
<organism evidence="14 15">
    <name type="scientific">Actinidia chinensis var. chinensis</name>
    <name type="common">Chinese soft-hair kiwi</name>
    <dbReference type="NCBI Taxonomy" id="1590841"/>
    <lineage>
        <taxon>Eukaryota</taxon>
        <taxon>Viridiplantae</taxon>
        <taxon>Streptophyta</taxon>
        <taxon>Embryophyta</taxon>
        <taxon>Tracheophyta</taxon>
        <taxon>Spermatophyta</taxon>
        <taxon>Magnoliopsida</taxon>
        <taxon>eudicotyledons</taxon>
        <taxon>Gunneridae</taxon>
        <taxon>Pentapetalae</taxon>
        <taxon>asterids</taxon>
        <taxon>Ericales</taxon>
        <taxon>Actinidiaceae</taxon>
        <taxon>Actinidia</taxon>
    </lineage>
</organism>
<evidence type="ECO:0000256" key="4">
    <source>
        <dbReference type="ARBA" id="ARBA00023155"/>
    </source>
</evidence>
<proteinExistence type="inferred from homology"/>
<evidence type="ECO:0000256" key="1">
    <source>
        <dbReference type="ARBA" id="ARBA00004123"/>
    </source>
</evidence>
<evidence type="ECO:0000256" key="3">
    <source>
        <dbReference type="ARBA" id="ARBA00023125"/>
    </source>
</evidence>
<dbReference type="InterPro" id="IPR017970">
    <property type="entry name" value="Homeobox_CS"/>
</dbReference>
<dbReference type="GO" id="GO:0005634">
    <property type="term" value="C:nucleus"/>
    <property type="evidence" value="ECO:0007669"/>
    <property type="project" value="UniProtKB-SubCell"/>
</dbReference>
<evidence type="ECO:0000256" key="11">
    <source>
        <dbReference type="SAM" id="Coils"/>
    </source>
</evidence>
<feature type="compositionally biased region" description="Polar residues" evidence="12">
    <location>
        <begin position="166"/>
        <end position="184"/>
    </location>
</feature>
<evidence type="ECO:0000256" key="12">
    <source>
        <dbReference type="SAM" id="MobiDB-lite"/>
    </source>
</evidence>
<comment type="subcellular location">
    <subcellularLocation>
        <location evidence="1 8 9">Nucleus</location>
    </subcellularLocation>
</comment>
<dbReference type="FunCoup" id="A0A2R6PXK8">
    <property type="interactions" value="94"/>
</dbReference>